<dbReference type="InterPro" id="IPR004527">
    <property type="entry name" value="Glu-tRNA-ligase_bac/mito"/>
</dbReference>
<dbReference type="GO" id="GO:0005829">
    <property type="term" value="C:cytosol"/>
    <property type="evidence" value="ECO:0007669"/>
    <property type="project" value="TreeGrafter"/>
</dbReference>
<dbReference type="Pfam" id="PF19269">
    <property type="entry name" value="Anticodon_2"/>
    <property type="match status" value="1"/>
</dbReference>
<feature type="binding site" evidence="7">
    <location>
        <position position="133"/>
    </location>
    <ligand>
        <name>Zn(2+)</name>
        <dbReference type="ChEBI" id="CHEBI:29105"/>
    </ligand>
</feature>
<dbReference type="Gene3D" id="1.10.10.350">
    <property type="match status" value="1"/>
</dbReference>
<evidence type="ECO:0000256" key="4">
    <source>
        <dbReference type="ARBA" id="ARBA00022840"/>
    </source>
</evidence>
<keyword evidence="7" id="KW-0963">Cytoplasm</keyword>
<dbReference type="GO" id="GO:0000049">
    <property type="term" value="F:tRNA binding"/>
    <property type="evidence" value="ECO:0007669"/>
    <property type="project" value="InterPro"/>
</dbReference>
<dbReference type="InterPro" id="IPR014729">
    <property type="entry name" value="Rossmann-like_a/b/a_fold"/>
</dbReference>
<evidence type="ECO:0000313" key="11">
    <source>
        <dbReference type="Proteomes" id="UP000320813"/>
    </source>
</evidence>
<evidence type="ECO:0000256" key="2">
    <source>
        <dbReference type="ARBA" id="ARBA00022598"/>
    </source>
</evidence>
<comment type="caution">
    <text evidence="10">The sequence shown here is derived from an EMBL/GenBank/DDBJ whole genome shotgun (WGS) entry which is preliminary data.</text>
</comment>
<dbReference type="SUPFAM" id="SSF52374">
    <property type="entry name" value="Nucleotidylyl transferase"/>
    <property type="match status" value="1"/>
</dbReference>
<dbReference type="CDD" id="cd00808">
    <property type="entry name" value="GluRS_core"/>
    <property type="match status" value="1"/>
</dbReference>
<comment type="similarity">
    <text evidence="1 7">Belongs to the class-I aminoacyl-tRNA synthetase family. Glutamate--tRNA ligase type 1 subfamily.</text>
</comment>
<comment type="subcellular location">
    <subcellularLocation>
        <location evidence="7">Cytoplasm</location>
    </subcellularLocation>
</comment>
<feature type="binding site" evidence="7">
    <location>
        <position position="257"/>
    </location>
    <ligand>
        <name>ATP</name>
        <dbReference type="ChEBI" id="CHEBI:30616"/>
    </ligand>
</feature>
<feature type="short sequence motif" description="'KMSKS' region" evidence="7">
    <location>
        <begin position="254"/>
        <end position="258"/>
    </location>
</feature>
<dbReference type="SUPFAM" id="SSF48163">
    <property type="entry name" value="An anticodon-binding domain of class I aminoacyl-tRNA synthetases"/>
    <property type="match status" value="1"/>
</dbReference>
<organism evidence="10 11">
    <name type="scientific">Candidatus Acidulodesulfobacterium ferriphilum</name>
    <dbReference type="NCBI Taxonomy" id="2597223"/>
    <lineage>
        <taxon>Bacteria</taxon>
        <taxon>Deltaproteobacteria</taxon>
        <taxon>Candidatus Acidulodesulfobacterales</taxon>
        <taxon>Candidatus Acidulodesulfobacterium</taxon>
    </lineage>
</organism>
<dbReference type="HAMAP" id="MF_00022">
    <property type="entry name" value="Glu_tRNA_synth_type1"/>
    <property type="match status" value="1"/>
</dbReference>
<dbReference type="InterPro" id="IPR000924">
    <property type="entry name" value="Glu/Gln-tRNA-synth"/>
</dbReference>
<dbReference type="InterPro" id="IPR049940">
    <property type="entry name" value="GluQ/Sye"/>
</dbReference>
<protein>
    <recommendedName>
        <fullName evidence="7">Glutamate--tRNA ligase</fullName>
        <ecNumber evidence="7">6.1.1.17</ecNumber>
    </recommendedName>
    <alternativeName>
        <fullName evidence="7">Glutamyl-tRNA synthetase</fullName>
        <shortName evidence="7">GluRS</shortName>
    </alternativeName>
</protein>
<keyword evidence="7" id="KW-0479">Metal-binding</keyword>
<evidence type="ECO:0000259" key="8">
    <source>
        <dbReference type="Pfam" id="PF00749"/>
    </source>
</evidence>
<dbReference type="InterPro" id="IPR008925">
    <property type="entry name" value="aa_tRNA-synth_I_cd-bd_sf"/>
</dbReference>
<dbReference type="GO" id="GO:0006424">
    <property type="term" value="P:glutamyl-tRNA aminoacylation"/>
    <property type="evidence" value="ECO:0007669"/>
    <property type="project" value="UniProtKB-UniRule"/>
</dbReference>
<keyword evidence="6 7" id="KW-0030">Aminoacyl-tRNA synthetase</keyword>
<evidence type="ECO:0000256" key="3">
    <source>
        <dbReference type="ARBA" id="ARBA00022741"/>
    </source>
</evidence>
<dbReference type="GO" id="GO:0008270">
    <property type="term" value="F:zinc ion binding"/>
    <property type="evidence" value="ECO:0007669"/>
    <property type="project" value="UniProtKB-UniRule"/>
</dbReference>
<dbReference type="AlphaFoldDB" id="A0A519B9X7"/>
<dbReference type="EMBL" id="SGBD01000004">
    <property type="protein sequence ID" value="RZD14090.1"/>
    <property type="molecule type" value="Genomic_DNA"/>
</dbReference>
<dbReference type="EC" id="6.1.1.17" evidence="7"/>
<comment type="catalytic activity">
    <reaction evidence="7">
        <text>tRNA(Glu) + L-glutamate + ATP = L-glutamyl-tRNA(Glu) + AMP + diphosphate</text>
        <dbReference type="Rhea" id="RHEA:23540"/>
        <dbReference type="Rhea" id="RHEA-COMP:9663"/>
        <dbReference type="Rhea" id="RHEA-COMP:9680"/>
        <dbReference type="ChEBI" id="CHEBI:29985"/>
        <dbReference type="ChEBI" id="CHEBI:30616"/>
        <dbReference type="ChEBI" id="CHEBI:33019"/>
        <dbReference type="ChEBI" id="CHEBI:78442"/>
        <dbReference type="ChEBI" id="CHEBI:78520"/>
        <dbReference type="ChEBI" id="CHEBI:456215"/>
        <dbReference type="EC" id="6.1.1.17"/>
    </reaction>
</comment>
<feature type="domain" description="Aminoacyl-tRNA synthetase class I anticodon-binding" evidence="9">
    <location>
        <begin position="412"/>
        <end position="531"/>
    </location>
</feature>
<evidence type="ECO:0000256" key="1">
    <source>
        <dbReference type="ARBA" id="ARBA00007894"/>
    </source>
</evidence>
<dbReference type="Gene3D" id="3.40.50.620">
    <property type="entry name" value="HUPs"/>
    <property type="match status" value="1"/>
</dbReference>
<sequence length="532" mass="60770">MRTDKNSSGVRVRFAPSPTGNLHIGGVRTLLFNYLFALKNKGRFILRIDDTDRVRSKKEYEDSIVGDLEWVGIKWDEFYRQSERTAVYENYLDILKKKGLIYECFCDEEDILKSKELAIRSKKPYIYSGRCLHLSPEEKEEFRSKLKKRGLHPSIRINVLKIGLNFVEFNDMVHGRISFNPKLIGDFILRTEDSRFTYNFASIIDDSDLGITHVIRGEDHIPNTPKQILLLKALEKNIPNFAHISLLYGKDGKMMSKRDLVSNIDYYKNEGYLPNAILNYLAITGNTFIEHKVFLDSRLRGNDTRITCNTFIEHKGKTGRNAGAAEKEIFSSISEMASAFDITRTKSSSAVFNEEKLKFVNEKWLINTPAAELINIITEKFSQLDAVQAAPSGSPKSLMSKLKEIYPTGTSLKIIDFLKQEFKTVKEILEELKIFFDDFKIKANADNINNNKYNFEDLKSLKTILCENIEKTAEFNEISIKNAIKETAAGSNKTVKDCYEALRLFLTGKLDGPSIIKIAVILGKQRVIARLS</sequence>
<dbReference type="InterPro" id="IPR020058">
    <property type="entry name" value="Glu/Gln-tRNA-synth_Ib_cat-dom"/>
</dbReference>
<evidence type="ECO:0000256" key="6">
    <source>
        <dbReference type="ARBA" id="ARBA00023146"/>
    </source>
</evidence>
<keyword evidence="7" id="KW-0862">Zinc</keyword>
<keyword evidence="5 7" id="KW-0648">Protein biosynthesis</keyword>
<dbReference type="NCBIfam" id="TIGR00464">
    <property type="entry name" value="gltX_bact"/>
    <property type="match status" value="1"/>
</dbReference>
<accession>A0A519B9X7</accession>
<comment type="subunit">
    <text evidence="7">Monomer.</text>
</comment>
<feature type="binding site" evidence="7">
    <location>
        <position position="106"/>
    </location>
    <ligand>
        <name>Zn(2+)</name>
        <dbReference type="ChEBI" id="CHEBI:29105"/>
    </ligand>
</feature>
<dbReference type="PANTHER" id="PTHR43311:SF2">
    <property type="entry name" value="GLUTAMATE--TRNA LIGASE, MITOCHONDRIAL-RELATED"/>
    <property type="match status" value="1"/>
</dbReference>
<dbReference type="InterPro" id="IPR001412">
    <property type="entry name" value="aa-tRNA-synth_I_CS"/>
</dbReference>
<dbReference type="PRINTS" id="PR00987">
    <property type="entry name" value="TRNASYNTHGLU"/>
</dbReference>
<evidence type="ECO:0000259" key="9">
    <source>
        <dbReference type="Pfam" id="PF19269"/>
    </source>
</evidence>
<keyword evidence="2 7" id="KW-0436">Ligase</keyword>
<dbReference type="InterPro" id="IPR033910">
    <property type="entry name" value="GluRS_core"/>
</dbReference>
<dbReference type="Proteomes" id="UP000320813">
    <property type="component" value="Unassembled WGS sequence"/>
</dbReference>
<dbReference type="PANTHER" id="PTHR43311">
    <property type="entry name" value="GLUTAMATE--TRNA LIGASE"/>
    <property type="match status" value="1"/>
</dbReference>
<evidence type="ECO:0000256" key="5">
    <source>
        <dbReference type="ARBA" id="ARBA00022917"/>
    </source>
</evidence>
<keyword evidence="4 7" id="KW-0067">ATP-binding</keyword>
<feature type="short sequence motif" description="'HIGH' region" evidence="7">
    <location>
        <begin position="16"/>
        <end position="26"/>
    </location>
</feature>
<dbReference type="InterPro" id="IPR020751">
    <property type="entry name" value="aa-tRNA-synth_I_codon-bd_sub2"/>
</dbReference>
<dbReference type="Pfam" id="PF00749">
    <property type="entry name" value="tRNA-synt_1c"/>
    <property type="match status" value="1"/>
</dbReference>
<dbReference type="GO" id="GO:0005524">
    <property type="term" value="F:ATP binding"/>
    <property type="evidence" value="ECO:0007669"/>
    <property type="project" value="UniProtKB-UniRule"/>
</dbReference>
<evidence type="ECO:0000256" key="7">
    <source>
        <dbReference type="HAMAP-Rule" id="MF_00022"/>
    </source>
</evidence>
<dbReference type="GO" id="GO:0004818">
    <property type="term" value="F:glutamate-tRNA ligase activity"/>
    <property type="evidence" value="ECO:0007669"/>
    <property type="project" value="UniProtKB-UniRule"/>
</dbReference>
<dbReference type="InterPro" id="IPR045462">
    <property type="entry name" value="aa-tRNA-synth_I_cd-bd"/>
</dbReference>
<reference evidence="10 11" key="1">
    <citation type="submission" date="2019-01" db="EMBL/GenBank/DDBJ databases">
        <title>Insights into ecological role of a new deltaproteobacterial order Candidatus Sinidesulfobacterales (Sva0485) by metagenomics and metatranscriptomics.</title>
        <authorList>
            <person name="Tan S."/>
            <person name="Liu J."/>
            <person name="Fang Y."/>
            <person name="Hedlund B.P."/>
            <person name="Lian Z.H."/>
            <person name="Huang L.Y."/>
            <person name="Li J.T."/>
            <person name="Huang L.N."/>
            <person name="Li W.J."/>
            <person name="Jiang H.C."/>
            <person name="Dong H.L."/>
            <person name="Shu W.S."/>
        </authorList>
    </citation>
    <scope>NUCLEOTIDE SEQUENCE [LARGE SCALE GENOMIC DNA]</scope>
    <source>
        <strain evidence="10">AP3</strain>
    </source>
</reference>
<dbReference type="PROSITE" id="PS00178">
    <property type="entry name" value="AA_TRNA_LIGASE_I"/>
    <property type="match status" value="1"/>
</dbReference>
<keyword evidence="3 7" id="KW-0547">Nucleotide-binding</keyword>
<gene>
    <name evidence="7 10" type="primary">gltX</name>
    <name evidence="10" type="ORF">EVJ47_07595</name>
</gene>
<evidence type="ECO:0000313" key="10">
    <source>
        <dbReference type="EMBL" id="RZD14090.1"/>
    </source>
</evidence>
<feature type="domain" description="Glutamyl/glutaminyl-tRNA synthetase class Ib catalytic" evidence="8">
    <location>
        <begin position="10"/>
        <end position="296"/>
    </location>
</feature>
<proteinExistence type="inferred from homology"/>
<name>A0A519B9X7_9DELT</name>
<comment type="cofactor">
    <cofactor evidence="7">
        <name>Zn(2+)</name>
        <dbReference type="ChEBI" id="CHEBI:29105"/>
    </cofactor>
    <text evidence="7">Binds 1 zinc ion per subunit.</text>
</comment>
<feature type="binding site" evidence="7">
    <location>
        <position position="131"/>
    </location>
    <ligand>
        <name>Zn(2+)</name>
        <dbReference type="ChEBI" id="CHEBI:29105"/>
    </ligand>
</feature>
<comment type="function">
    <text evidence="7">Catalyzes the attachment of glutamate to tRNA(Glu) in a two-step reaction: glutamate is first activated by ATP to form Glu-AMP and then transferred to the acceptor end of tRNA(Glu).</text>
</comment>
<feature type="binding site" evidence="7">
    <location>
        <position position="104"/>
    </location>
    <ligand>
        <name>Zn(2+)</name>
        <dbReference type="ChEBI" id="CHEBI:29105"/>
    </ligand>
</feature>